<protein>
    <submittedName>
        <fullName evidence="6">TonB family protein</fullName>
    </submittedName>
</protein>
<accession>A0A2U0TJJ0</accession>
<evidence type="ECO:0000313" key="7">
    <source>
        <dbReference type="Proteomes" id="UP000245870"/>
    </source>
</evidence>
<evidence type="ECO:0000256" key="4">
    <source>
        <dbReference type="ARBA" id="ARBA00023136"/>
    </source>
</evidence>
<keyword evidence="7" id="KW-1185">Reference proteome</keyword>
<dbReference type="InterPro" id="IPR006260">
    <property type="entry name" value="TonB/TolA_C"/>
</dbReference>
<comment type="subcellular location">
    <subcellularLocation>
        <location evidence="1">Membrane</location>
        <topology evidence="1">Single-pass membrane protein</topology>
    </subcellularLocation>
</comment>
<dbReference type="GO" id="GO:0016020">
    <property type="term" value="C:membrane"/>
    <property type="evidence" value="ECO:0007669"/>
    <property type="project" value="UniProtKB-SubCell"/>
</dbReference>
<feature type="chain" id="PRO_5015650293" evidence="5">
    <location>
        <begin position="19"/>
        <end position="136"/>
    </location>
</feature>
<dbReference type="OrthoDB" id="1524045at2"/>
<name>A0A2U0TJJ0_9BACT</name>
<dbReference type="Proteomes" id="UP000245870">
    <property type="component" value="Unassembled WGS sequence"/>
</dbReference>
<dbReference type="Gene3D" id="3.30.1150.10">
    <property type="match status" value="1"/>
</dbReference>
<dbReference type="EMBL" id="QENY01000038">
    <property type="protein sequence ID" value="PVX43777.1"/>
    <property type="molecule type" value="Genomic_DNA"/>
</dbReference>
<dbReference type="GeneID" id="93331656"/>
<evidence type="ECO:0000256" key="3">
    <source>
        <dbReference type="ARBA" id="ARBA00022989"/>
    </source>
</evidence>
<reference evidence="6 7" key="1">
    <citation type="submission" date="2018-05" db="EMBL/GenBank/DDBJ databases">
        <title>Genomic Encyclopedia of Type Strains, Phase IV (KMG-IV): sequencing the most valuable type-strain genomes for metagenomic binning, comparative biology and taxonomic classification.</title>
        <authorList>
            <person name="Goeker M."/>
        </authorList>
    </citation>
    <scope>NUCLEOTIDE SEQUENCE [LARGE SCALE GENOMIC DNA]</scope>
    <source>
        <strain evidence="6 7">DSM 100333</strain>
    </source>
</reference>
<evidence type="ECO:0000256" key="2">
    <source>
        <dbReference type="ARBA" id="ARBA00022692"/>
    </source>
</evidence>
<dbReference type="SUPFAM" id="SSF74653">
    <property type="entry name" value="TolA/TonB C-terminal domain"/>
    <property type="match status" value="1"/>
</dbReference>
<organism evidence="6 7">
    <name type="scientific">Hallella colorans</name>
    <dbReference type="NCBI Taxonomy" id="1703337"/>
    <lineage>
        <taxon>Bacteria</taxon>
        <taxon>Pseudomonadati</taxon>
        <taxon>Bacteroidota</taxon>
        <taxon>Bacteroidia</taxon>
        <taxon>Bacteroidales</taxon>
        <taxon>Prevotellaceae</taxon>
        <taxon>Hallella</taxon>
    </lineage>
</organism>
<sequence length="136" mass="15586">MRSILLLFISLVVGGCSCSQLSTTVCSIDSIAVYINDTLYIAKPFVSKDISKEINNKFNWSNIPNNDLEWRGKVYIEFTLTQTGRCIDIKILTRTNSKYIDTEIVRCIRRIKYNIRYRSKHKVKVFAIVDLQGGLG</sequence>
<dbReference type="NCBIfam" id="TIGR01352">
    <property type="entry name" value="tonB_Cterm"/>
    <property type="match status" value="1"/>
</dbReference>
<evidence type="ECO:0000256" key="5">
    <source>
        <dbReference type="SAM" id="SignalP"/>
    </source>
</evidence>
<dbReference type="RefSeq" id="WP_025073133.1">
    <property type="nucleotide sequence ID" value="NZ_QENY01000038.1"/>
</dbReference>
<keyword evidence="2" id="KW-0812">Transmembrane</keyword>
<keyword evidence="4" id="KW-0472">Membrane</keyword>
<feature type="signal peptide" evidence="5">
    <location>
        <begin position="1"/>
        <end position="18"/>
    </location>
</feature>
<proteinExistence type="predicted"/>
<keyword evidence="3" id="KW-1133">Transmembrane helix</keyword>
<dbReference type="AlphaFoldDB" id="A0A2U0TJJ0"/>
<comment type="caution">
    <text evidence="6">The sequence shown here is derived from an EMBL/GenBank/DDBJ whole genome shotgun (WGS) entry which is preliminary data.</text>
</comment>
<evidence type="ECO:0000256" key="1">
    <source>
        <dbReference type="ARBA" id="ARBA00004167"/>
    </source>
</evidence>
<keyword evidence="5" id="KW-0732">Signal</keyword>
<evidence type="ECO:0000313" key="6">
    <source>
        <dbReference type="EMBL" id="PVX43777.1"/>
    </source>
</evidence>
<dbReference type="PROSITE" id="PS51257">
    <property type="entry name" value="PROKAR_LIPOPROTEIN"/>
    <property type="match status" value="1"/>
</dbReference>
<gene>
    <name evidence="6" type="ORF">C7379_1388</name>
</gene>